<evidence type="ECO:0000313" key="2">
    <source>
        <dbReference type="EMBL" id="MSJ16706.1"/>
    </source>
</evidence>
<evidence type="ECO:0000313" key="1">
    <source>
        <dbReference type="EMBL" id="MSI68598.1"/>
    </source>
</evidence>
<dbReference type="Proteomes" id="UP000438958">
    <property type="component" value="Unassembled WGS sequence"/>
</dbReference>
<evidence type="ECO:0000313" key="3">
    <source>
        <dbReference type="Proteomes" id="UP000438958"/>
    </source>
</evidence>
<dbReference type="AlphaFoldDB" id="A0A6C9JF40"/>
<accession>A0A6C9JF40</accession>
<gene>
    <name evidence="2" type="ORF">GKF20_24330</name>
    <name evidence="1" type="ORF">GKF66_07195</name>
</gene>
<name>A0A6C9JF40_ECOLX</name>
<feature type="non-terminal residue" evidence="2">
    <location>
        <position position="1"/>
    </location>
</feature>
<evidence type="ECO:0008006" key="4">
    <source>
        <dbReference type="Google" id="ProtNLM"/>
    </source>
</evidence>
<dbReference type="EMBL" id="WKUE01000008">
    <property type="protein sequence ID" value="MSI68598.1"/>
    <property type="molecule type" value="Genomic_DNA"/>
</dbReference>
<dbReference type="EMBL" id="WKUA01000082">
    <property type="protein sequence ID" value="MSJ16706.1"/>
    <property type="molecule type" value="Genomic_DNA"/>
</dbReference>
<proteinExistence type="predicted"/>
<comment type="caution">
    <text evidence="2">The sequence shown here is derived from an EMBL/GenBank/DDBJ whole genome shotgun (WGS) entry which is preliminary data.</text>
</comment>
<sequence>MLPSETMIWQPEFTDKTLSRKPGAVQNLLSPFDCPALLRRCAHIVLKT</sequence>
<organism evidence="2">
    <name type="scientific">Escherichia coli</name>
    <dbReference type="NCBI Taxonomy" id="562"/>
    <lineage>
        <taxon>Bacteria</taxon>
        <taxon>Pseudomonadati</taxon>
        <taxon>Pseudomonadota</taxon>
        <taxon>Gammaproteobacteria</taxon>
        <taxon>Enterobacterales</taxon>
        <taxon>Enterobacteriaceae</taxon>
        <taxon>Escherichia</taxon>
    </lineage>
</organism>
<protein>
    <recommendedName>
        <fullName evidence="4">AMP nucleosidase</fullName>
    </recommendedName>
</protein>
<reference evidence="2 3" key="1">
    <citation type="journal article" date="2019" name="Nat. Med.">
        <title>A library of human gut bacterial isolates paired with longitudinal multiomics data enables mechanistic microbiome research.</title>
        <authorList>
            <person name="Poyet M."/>
            <person name="Groussin M."/>
            <person name="Gibbons S.M."/>
            <person name="Avila-Pacheco J."/>
            <person name="Jiang X."/>
            <person name="Kearney S.M."/>
            <person name="Perrotta A.R."/>
            <person name="Berdy B."/>
            <person name="Zhao S."/>
            <person name="Lieberman T.D."/>
            <person name="Swanson P.K."/>
            <person name="Smith M."/>
            <person name="Roesemann S."/>
            <person name="Alexander J.E."/>
            <person name="Rich S.A."/>
            <person name="Livny J."/>
            <person name="Vlamakis H."/>
            <person name="Clish C."/>
            <person name="Bullock K."/>
            <person name="Deik A."/>
            <person name="Scott J."/>
            <person name="Pierce K.A."/>
            <person name="Xavier R.J."/>
            <person name="Alm E.J."/>
        </authorList>
    </citation>
    <scope>NUCLEOTIDE SEQUENCE</scope>
    <source>
        <strain evidence="1 3">BIOML-A382</strain>
        <strain evidence="2">BIOML-A386</strain>
    </source>
</reference>